<dbReference type="InterPro" id="IPR005790">
    <property type="entry name" value="DNA_polIII_delta"/>
</dbReference>
<proteinExistence type="inferred from homology"/>
<evidence type="ECO:0000256" key="6">
    <source>
        <dbReference type="ARBA" id="ARBA00034754"/>
    </source>
</evidence>
<evidence type="ECO:0000256" key="1">
    <source>
        <dbReference type="ARBA" id="ARBA00012417"/>
    </source>
</evidence>
<dbReference type="PANTHER" id="PTHR34388:SF1">
    <property type="entry name" value="DNA POLYMERASE III SUBUNIT DELTA"/>
    <property type="match status" value="1"/>
</dbReference>
<dbReference type="EC" id="2.7.7.7" evidence="1"/>
<reference evidence="9" key="1">
    <citation type="submission" date="2020-04" db="EMBL/GenBank/DDBJ databases">
        <authorList>
            <person name="Zhang T."/>
        </authorList>
    </citation>
    <scope>NUCLEOTIDE SEQUENCE</scope>
    <source>
        <strain evidence="9">HKST-UBA02</strain>
    </source>
</reference>
<comment type="catalytic activity">
    <reaction evidence="7">
        <text>DNA(n) + a 2'-deoxyribonucleoside 5'-triphosphate = DNA(n+1) + diphosphate</text>
        <dbReference type="Rhea" id="RHEA:22508"/>
        <dbReference type="Rhea" id="RHEA-COMP:17339"/>
        <dbReference type="Rhea" id="RHEA-COMP:17340"/>
        <dbReference type="ChEBI" id="CHEBI:33019"/>
        <dbReference type="ChEBI" id="CHEBI:61560"/>
        <dbReference type="ChEBI" id="CHEBI:173112"/>
        <dbReference type="EC" id="2.7.7.7"/>
    </reaction>
</comment>
<comment type="caution">
    <text evidence="9">The sequence shown here is derived from an EMBL/GenBank/DDBJ whole genome shotgun (WGS) entry which is preliminary data.</text>
</comment>
<dbReference type="InterPro" id="IPR008921">
    <property type="entry name" value="DNA_pol3_clamp-load_cplx_C"/>
</dbReference>
<dbReference type="NCBIfam" id="TIGR01128">
    <property type="entry name" value="holA"/>
    <property type="match status" value="1"/>
</dbReference>
<evidence type="ECO:0000313" key="10">
    <source>
        <dbReference type="Proteomes" id="UP000699691"/>
    </source>
</evidence>
<dbReference type="Gene3D" id="1.20.272.10">
    <property type="match status" value="1"/>
</dbReference>
<evidence type="ECO:0000313" key="9">
    <source>
        <dbReference type="EMBL" id="MCA9397403.1"/>
    </source>
</evidence>
<organism evidence="9 10">
    <name type="scientific">candidate division WWE3 bacterium</name>
    <dbReference type="NCBI Taxonomy" id="2053526"/>
    <lineage>
        <taxon>Bacteria</taxon>
        <taxon>Katanobacteria</taxon>
    </lineage>
</organism>
<dbReference type="EMBL" id="JAGQKY010000031">
    <property type="protein sequence ID" value="MCA9397403.1"/>
    <property type="molecule type" value="Genomic_DNA"/>
</dbReference>
<comment type="similarity">
    <text evidence="6">Belongs to the DNA polymerase HolA subunit family.</text>
</comment>
<dbReference type="SUPFAM" id="SSF52540">
    <property type="entry name" value="P-loop containing nucleoside triphosphate hydrolases"/>
    <property type="match status" value="1"/>
</dbReference>
<dbReference type="GO" id="GO:0006261">
    <property type="term" value="P:DNA-templated DNA replication"/>
    <property type="evidence" value="ECO:0007669"/>
    <property type="project" value="TreeGrafter"/>
</dbReference>
<dbReference type="InterPro" id="IPR048466">
    <property type="entry name" value="DNA_pol3_delta-like_C"/>
</dbReference>
<dbReference type="Proteomes" id="UP000699691">
    <property type="component" value="Unassembled WGS sequence"/>
</dbReference>
<feature type="domain" description="DNA polymerase III delta subunit-like C-terminal" evidence="8">
    <location>
        <begin position="171"/>
        <end position="269"/>
    </location>
</feature>
<reference evidence="9" key="2">
    <citation type="journal article" date="2021" name="Microbiome">
        <title>Successional dynamics and alternative stable states in a saline activated sludge microbial community over 9 years.</title>
        <authorList>
            <person name="Wang Y."/>
            <person name="Ye J."/>
            <person name="Ju F."/>
            <person name="Liu L."/>
            <person name="Boyd J.A."/>
            <person name="Deng Y."/>
            <person name="Parks D.H."/>
            <person name="Jiang X."/>
            <person name="Yin X."/>
            <person name="Woodcroft B.J."/>
            <person name="Tyson G.W."/>
            <person name="Hugenholtz P."/>
            <person name="Polz M.F."/>
            <person name="Zhang T."/>
        </authorList>
    </citation>
    <scope>NUCLEOTIDE SEQUENCE</scope>
    <source>
        <strain evidence="9">HKST-UBA02</strain>
    </source>
</reference>
<evidence type="ECO:0000256" key="7">
    <source>
        <dbReference type="ARBA" id="ARBA00049244"/>
    </source>
</evidence>
<dbReference type="GO" id="GO:0003887">
    <property type="term" value="F:DNA-directed DNA polymerase activity"/>
    <property type="evidence" value="ECO:0007669"/>
    <property type="project" value="UniProtKB-KW"/>
</dbReference>
<evidence type="ECO:0000256" key="2">
    <source>
        <dbReference type="ARBA" id="ARBA00022679"/>
    </source>
</evidence>
<dbReference type="Gene3D" id="3.40.50.300">
    <property type="entry name" value="P-loop containing nucleotide triphosphate hydrolases"/>
    <property type="match status" value="1"/>
</dbReference>
<keyword evidence="5" id="KW-0239">DNA-directed DNA polymerase</keyword>
<keyword evidence="3 9" id="KW-0548">Nucleotidyltransferase</keyword>
<dbReference type="GO" id="GO:0009360">
    <property type="term" value="C:DNA polymerase III complex"/>
    <property type="evidence" value="ECO:0007669"/>
    <property type="project" value="TreeGrafter"/>
</dbReference>
<evidence type="ECO:0000256" key="3">
    <source>
        <dbReference type="ARBA" id="ARBA00022695"/>
    </source>
</evidence>
<sequence length="281" mass="32548">MQLFFGPDDYSIKNHIGTLQSDFDDTVFVYEKDALADALQQIGQTGLFGQKSLIVIREMLSEIDADWLEKASSDAVVFWEGEKIDNRLKAVKWLKKHGEVQEFKEFSRQEVYKWTRDQGFDISSDLLNTIWNRHGANLWAWHNELEKLELYTGQKKIDASAIDVLSEKTIEENIFAFLDAFGEKKKILSLSLIYTLLEDEVDPYFLFNMLARQTRLLLLADEDNGLQGQPGFVVTKLKKQRKEWTQDTLIQSHRQLLYIDHLIKTGQADAIDELFGYVAQT</sequence>
<dbReference type="Gene3D" id="1.10.8.60">
    <property type="match status" value="1"/>
</dbReference>
<dbReference type="GO" id="GO:0003677">
    <property type="term" value="F:DNA binding"/>
    <property type="evidence" value="ECO:0007669"/>
    <property type="project" value="InterPro"/>
</dbReference>
<evidence type="ECO:0000256" key="5">
    <source>
        <dbReference type="ARBA" id="ARBA00022932"/>
    </source>
</evidence>
<protein>
    <recommendedName>
        <fullName evidence="1">DNA-directed DNA polymerase</fullName>
        <ecNumber evidence="1">2.7.7.7</ecNumber>
    </recommendedName>
</protein>
<dbReference type="Pfam" id="PF21694">
    <property type="entry name" value="DNA_pol3_delta_C"/>
    <property type="match status" value="1"/>
</dbReference>
<dbReference type="SUPFAM" id="SSF48019">
    <property type="entry name" value="post-AAA+ oligomerization domain-like"/>
    <property type="match status" value="1"/>
</dbReference>
<gene>
    <name evidence="9" type="primary">holA</name>
    <name evidence="9" type="ORF">KC573_01125</name>
</gene>
<dbReference type="PANTHER" id="PTHR34388">
    <property type="entry name" value="DNA POLYMERASE III SUBUNIT DELTA"/>
    <property type="match status" value="1"/>
</dbReference>
<accession>A0A955LVB5</accession>
<evidence type="ECO:0000256" key="4">
    <source>
        <dbReference type="ARBA" id="ARBA00022705"/>
    </source>
</evidence>
<dbReference type="InterPro" id="IPR027417">
    <property type="entry name" value="P-loop_NTPase"/>
</dbReference>
<name>A0A955LVB5_UNCKA</name>
<keyword evidence="2 9" id="KW-0808">Transferase</keyword>
<dbReference type="AlphaFoldDB" id="A0A955LVB5"/>
<evidence type="ECO:0000259" key="8">
    <source>
        <dbReference type="Pfam" id="PF21694"/>
    </source>
</evidence>
<keyword evidence="4" id="KW-0235">DNA replication</keyword>